<feature type="signal peptide" evidence="1">
    <location>
        <begin position="1"/>
        <end position="22"/>
    </location>
</feature>
<dbReference type="EMBL" id="CP093846">
    <property type="protein sequence ID" value="UNS97694.1"/>
    <property type="molecule type" value="Genomic_DNA"/>
</dbReference>
<reference evidence="2 3" key="1">
    <citation type="journal article" date="2023" name="Microbiol. Spectr.">
        <title>Synergy between Genome Mining, Metabolomics, and Bioinformatics Uncovers Antibacterial Chlorinated Carbazole Alkaloids and Their Biosynthetic Gene Cluster from Streptomyces tubbatahanensis sp. nov., a Novel Actinomycete Isolated from Sulu Sea, Philippines.</title>
        <authorList>
            <person name="Tenebro C.P."/>
            <person name="Trono D.J.V.L."/>
            <person name="Balida L.A.P."/>
            <person name="Bayog L.K.A."/>
            <person name="Bruna J.R."/>
            <person name="Sabido E.M."/>
            <person name="Caspe D.P.C."/>
            <person name="de Los Santos E.L.C."/>
            <person name="Saludes J.P."/>
            <person name="Dalisay D.S."/>
        </authorList>
    </citation>
    <scope>NUCLEOTIDE SEQUENCE [LARGE SCALE GENOMIC DNA]</scope>
    <source>
        <strain evidence="2 3">DSD3025</strain>
    </source>
</reference>
<dbReference type="RefSeq" id="WP_242751846.1">
    <property type="nucleotide sequence ID" value="NZ_CP093846.1"/>
</dbReference>
<evidence type="ECO:0008006" key="4">
    <source>
        <dbReference type="Google" id="ProtNLM"/>
    </source>
</evidence>
<sequence>MRRGVVAAGAAVLLLCAGCADAGEKVSESYESAVGKTGVAYDEGLSKKLRKLSREGGTAKLADLTVFNWEKVHVFFEGATAEEVERAVGEPVLDGKRYYDAGNLLVFEYNGKLSRAVSVIPDLLAIDGRHTWGPGVVLTARAPRSLLALSEK</sequence>
<evidence type="ECO:0000256" key="1">
    <source>
        <dbReference type="SAM" id="SignalP"/>
    </source>
</evidence>
<evidence type="ECO:0000313" key="2">
    <source>
        <dbReference type="EMBL" id="UNS97694.1"/>
    </source>
</evidence>
<name>A0ABY3XT69_9ACTN</name>
<gene>
    <name evidence="2" type="ORF">MMF93_15270</name>
</gene>
<evidence type="ECO:0000313" key="3">
    <source>
        <dbReference type="Proteomes" id="UP001202244"/>
    </source>
</evidence>
<proteinExistence type="predicted"/>
<dbReference type="Proteomes" id="UP001202244">
    <property type="component" value="Chromosome"/>
</dbReference>
<keyword evidence="1" id="KW-0732">Signal</keyword>
<organism evidence="2 3">
    <name type="scientific">Streptomyces tubbatahanensis</name>
    <dbReference type="NCBI Taxonomy" id="2923272"/>
    <lineage>
        <taxon>Bacteria</taxon>
        <taxon>Bacillati</taxon>
        <taxon>Actinomycetota</taxon>
        <taxon>Actinomycetes</taxon>
        <taxon>Kitasatosporales</taxon>
        <taxon>Streptomycetaceae</taxon>
        <taxon>Streptomyces</taxon>
    </lineage>
</organism>
<accession>A0ABY3XT69</accession>
<protein>
    <recommendedName>
        <fullName evidence="4">Lipoprotein</fullName>
    </recommendedName>
</protein>
<feature type="chain" id="PRO_5045700084" description="Lipoprotein" evidence="1">
    <location>
        <begin position="23"/>
        <end position="152"/>
    </location>
</feature>
<keyword evidence="3" id="KW-1185">Reference proteome</keyword>